<dbReference type="Gene3D" id="3.30.360.10">
    <property type="entry name" value="Dihydrodipicolinate Reductase, domain 2"/>
    <property type="match status" value="1"/>
</dbReference>
<dbReference type="SUPFAM" id="SSF51735">
    <property type="entry name" value="NAD(P)-binding Rossmann-fold domains"/>
    <property type="match status" value="1"/>
</dbReference>
<evidence type="ECO:0008006" key="5">
    <source>
        <dbReference type="Google" id="ProtNLM"/>
    </source>
</evidence>
<dbReference type="AlphaFoldDB" id="A0A8H7XX88"/>
<dbReference type="SUPFAM" id="SSF55347">
    <property type="entry name" value="Glyceraldehyde-3-phosphate dehydrogenase-like, C-terminal domain"/>
    <property type="match status" value="1"/>
</dbReference>
<organism evidence="4">
    <name type="scientific">Psilocybe cubensis</name>
    <name type="common">Psychedelic mushroom</name>
    <name type="synonym">Stropharia cubensis</name>
    <dbReference type="NCBI Taxonomy" id="181762"/>
    <lineage>
        <taxon>Eukaryota</taxon>
        <taxon>Fungi</taxon>
        <taxon>Dikarya</taxon>
        <taxon>Basidiomycota</taxon>
        <taxon>Agaricomycotina</taxon>
        <taxon>Agaricomycetes</taxon>
        <taxon>Agaricomycetidae</taxon>
        <taxon>Agaricales</taxon>
        <taxon>Agaricineae</taxon>
        <taxon>Strophariaceae</taxon>
        <taxon>Psilocybe</taxon>
    </lineage>
</organism>
<dbReference type="InterPro" id="IPR000683">
    <property type="entry name" value="Gfo/Idh/MocA-like_OxRdtase_N"/>
</dbReference>
<dbReference type="InterPro" id="IPR050463">
    <property type="entry name" value="Gfo/Idh/MocA_oxidrdct_glycsds"/>
</dbReference>
<evidence type="ECO:0000256" key="1">
    <source>
        <dbReference type="ARBA" id="ARBA00023002"/>
    </source>
</evidence>
<feature type="domain" description="Gal80p-like C-terminal" evidence="3">
    <location>
        <begin position="145"/>
        <end position="296"/>
    </location>
</feature>
<evidence type="ECO:0000259" key="3">
    <source>
        <dbReference type="Pfam" id="PF22685"/>
    </source>
</evidence>
<reference evidence="4" key="1">
    <citation type="submission" date="2021-02" db="EMBL/GenBank/DDBJ databases">
        <title>Psilocybe cubensis genome.</title>
        <authorList>
            <person name="Mckernan K.J."/>
            <person name="Crawford S."/>
            <person name="Trippe A."/>
            <person name="Kane L.T."/>
            <person name="Mclaughlin S."/>
        </authorList>
    </citation>
    <scope>NUCLEOTIDE SEQUENCE [LARGE SCALE GENOMIC DNA]</scope>
    <source>
        <strain evidence="4">MGC-MH-2018</strain>
    </source>
</reference>
<dbReference type="Pfam" id="PF01408">
    <property type="entry name" value="GFO_IDH_MocA"/>
    <property type="match status" value="1"/>
</dbReference>
<feature type="domain" description="Gfo/Idh/MocA-like oxidoreductase N-terminal" evidence="2">
    <location>
        <begin position="7"/>
        <end position="137"/>
    </location>
</feature>
<gene>
    <name evidence="4" type="ORF">JR316_007164</name>
</gene>
<dbReference type="InterPro" id="IPR055080">
    <property type="entry name" value="Gal80p-like_C"/>
</dbReference>
<protein>
    <recommendedName>
        <fullName evidence="5">Gfo/Idh/MocA-like oxidoreductase N-terminal domain-containing protein</fullName>
    </recommendedName>
</protein>
<keyword evidence="1" id="KW-0560">Oxidoreductase</keyword>
<evidence type="ECO:0000259" key="2">
    <source>
        <dbReference type="Pfam" id="PF01408"/>
    </source>
</evidence>
<dbReference type="OrthoDB" id="64915at2759"/>
<dbReference type="Pfam" id="PF22685">
    <property type="entry name" value="Gal80p_C-like"/>
    <property type="match status" value="1"/>
</dbReference>
<evidence type="ECO:0000313" key="4">
    <source>
        <dbReference type="EMBL" id="KAG5168563.1"/>
    </source>
</evidence>
<accession>A0A8H7XX88</accession>
<name>A0A8H7XX88_PSICU</name>
<proteinExistence type="predicted"/>
<dbReference type="GO" id="GO:0000166">
    <property type="term" value="F:nucleotide binding"/>
    <property type="evidence" value="ECO:0007669"/>
    <property type="project" value="InterPro"/>
</dbReference>
<sequence length="371" mass="40117">MSTTTPIKVGFVGLSTTGWASAVLGPALLQDSLKNTYDLVAVSTSSEESARASAEKYSKEVGHPIEAYFGSTEQIAADPNVDLVAISVKAPYHKALVLPVIQAKKDIFIEWPAGASLEETEEIAEAARVHGVRTIVGLQTRHQAAIQKVRELLSSGIIGTVRSTNITNLIPREGHLWIPFSKEKDLYLVEHKNGATQLHIPILHLLDTVSYLLGDFSSITATSTIAYPTGTVVDNDGKPTPRTYAAQNPDHFSITGILPGGVLANLFWRSGYALGKGRRMYMWEIEGDEGVIRIESSSPFPSVVEPEVYLNGTQVDLDGPTGAVHTIGAAWKDFAEHGSHHATIEDAVKNHKLIDAIEKSAREGKTIHLSL</sequence>
<dbReference type="GO" id="GO:0016491">
    <property type="term" value="F:oxidoreductase activity"/>
    <property type="evidence" value="ECO:0007669"/>
    <property type="project" value="UniProtKB-KW"/>
</dbReference>
<dbReference type="PANTHER" id="PTHR43818:SF11">
    <property type="entry name" value="BCDNA.GH03377"/>
    <property type="match status" value="1"/>
</dbReference>
<comment type="caution">
    <text evidence="4">The sequence shown here is derived from an EMBL/GenBank/DDBJ whole genome shotgun (WGS) entry which is preliminary data.</text>
</comment>
<dbReference type="PANTHER" id="PTHR43818">
    <property type="entry name" value="BCDNA.GH03377"/>
    <property type="match status" value="1"/>
</dbReference>
<dbReference type="InterPro" id="IPR036291">
    <property type="entry name" value="NAD(P)-bd_dom_sf"/>
</dbReference>
<dbReference type="EMBL" id="JAFIQS010000006">
    <property type="protein sequence ID" value="KAG5168563.1"/>
    <property type="molecule type" value="Genomic_DNA"/>
</dbReference>
<dbReference type="Gene3D" id="3.40.50.720">
    <property type="entry name" value="NAD(P)-binding Rossmann-like Domain"/>
    <property type="match status" value="1"/>
</dbReference>